<proteinExistence type="predicted"/>
<accession>A0A0F9CN27</accession>
<reference evidence="1" key="1">
    <citation type="journal article" date="2015" name="Nature">
        <title>Complex archaea that bridge the gap between prokaryotes and eukaryotes.</title>
        <authorList>
            <person name="Spang A."/>
            <person name="Saw J.H."/>
            <person name="Jorgensen S.L."/>
            <person name="Zaremba-Niedzwiedzka K."/>
            <person name="Martijn J."/>
            <person name="Lind A.E."/>
            <person name="van Eijk R."/>
            <person name="Schleper C."/>
            <person name="Guy L."/>
            <person name="Ettema T.J."/>
        </authorList>
    </citation>
    <scope>NUCLEOTIDE SEQUENCE</scope>
</reference>
<comment type="caution">
    <text evidence="1">The sequence shown here is derived from an EMBL/GenBank/DDBJ whole genome shotgun (WGS) entry which is preliminary data.</text>
</comment>
<dbReference type="AlphaFoldDB" id="A0A0F9CN27"/>
<name>A0A0F9CN27_9ZZZZ</name>
<protein>
    <submittedName>
        <fullName evidence="1">Uncharacterized protein</fullName>
    </submittedName>
</protein>
<evidence type="ECO:0000313" key="1">
    <source>
        <dbReference type="EMBL" id="KKK98031.1"/>
    </source>
</evidence>
<feature type="non-terminal residue" evidence="1">
    <location>
        <position position="129"/>
    </location>
</feature>
<organism evidence="1">
    <name type="scientific">marine sediment metagenome</name>
    <dbReference type="NCBI Taxonomy" id="412755"/>
    <lineage>
        <taxon>unclassified sequences</taxon>
        <taxon>metagenomes</taxon>
        <taxon>ecological metagenomes</taxon>
    </lineage>
</organism>
<sequence>MAKIDYFFINKEVIKELAKEIGERFINDANVENIDYSFDIAKETGRLKTKQPNTSFYFDTNEGSVLNSFKKALFDEDLEHVKQDTPEEKELMGKVRNLLKQVFGEIIYNYVTDIRDTLRKVILPGSKED</sequence>
<gene>
    <name evidence="1" type="ORF">LCGC14_2646800</name>
</gene>
<dbReference type="EMBL" id="LAZR01045789">
    <property type="protein sequence ID" value="KKK98031.1"/>
    <property type="molecule type" value="Genomic_DNA"/>
</dbReference>